<dbReference type="GeneID" id="8505358"/>
<proteinExistence type="predicted"/>
<evidence type="ECO:0000313" key="3">
    <source>
        <dbReference type="Proteomes" id="UP000002038"/>
    </source>
</evidence>
<accession>A0A179UKV2</accession>
<dbReference type="KEGG" id="bgh:BDBG_03890"/>
<dbReference type="RefSeq" id="XP_031577998.1">
    <property type="nucleotide sequence ID" value="XM_031721448.1"/>
</dbReference>
<dbReference type="EMBL" id="GG657453">
    <property type="protein sequence ID" value="OAT07868.1"/>
    <property type="molecule type" value="Genomic_DNA"/>
</dbReference>
<reference evidence="3" key="1">
    <citation type="journal article" date="2015" name="PLoS Genet.">
        <title>The dynamic genome and transcriptome of the human fungal pathogen Blastomyces and close relative Emmonsia.</title>
        <authorList>
            <person name="Munoz J.F."/>
            <person name="Gauthier G.M."/>
            <person name="Desjardins C.A."/>
            <person name="Gallo J.E."/>
            <person name="Holder J."/>
            <person name="Sullivan T.D."/>
            <person name="Marty A.J."/>
            <person name="Carmen J.C."/>
            <person name="Chen Z."/>
            <person name="Ding L."/>
            <person name="Gujja S."/>
            <person name="Magrini V."/>
            <person name="Misas E."/>
            <person name="Mitreva M."/>
            <person name="Priest M."/>
            <person name="Saif S."/>
            <person name="Whiston E.A."/>
            <person name="Young S."/>
            <person name="Zeng Q."/>
            <person name="Goldman W.E."/>
            <person name="Mardis E.R."/>
            <person name="Taylor J.W."/>
            <person name="McEwen J.G."/>
            <person name="Clay O.K."/>
            <person name="Klein B.S."/>
            <person name="Cuomo C.A."/>
        </authorList>
    </citation>
    <scope>NUCLEOTIDE SEQUENCE [LARGE SCALE GENOMIC DNA]</scope>
    <source>
        <strain evidence="3">SLH14081</strain>
    </source>
</reference>
<evidence type="ECO:0000256" key="1">
    <source>
        <dbReference type="SAM" id="MobiDB-lite"/>
    </source>
</evidence>
<organism evidence="2 3">
    <name type="scientific">Blastomyces gilchristii (strain SLH14081)</name>
    <name type="common">Blastomyces dermatitidis</name>
    <dbReference type="NCBI Taxonomy" id="559298"/>
    <lineage>
        <taxon>Eukaryota</taxon>
        <taxon>Fungi</taxon>
        <taxon>Dikarya</taxon>
        <taxon>Ascomycota</taxon>
        <taxon>Pezizomycotina</taxon>
        <taxon>Eurotiomycetes</taxon>
        <taxon>Eurotiomycetidae</taxon>
        <taxon>Onygenales</taxon>
        <taxon>Ajellomycetaceae</taxon>
        <taxon>Blastomyces</taxon>
    </lineage>
</organism>
<dbReference type="OrthoDB" id="10371302at2759"/>
<feature type="region of interest" description="Disordered" evidence="1">
    <location>
        <begin position="125"/>
        <end position="165"/>
    </location>
</feature>
<gene>
    <name evidence="2" type="ORF">BDBG_03890</name>
</gene>
<keyword evidence="3" id="KW-1185">Reference proteome</keyword>
<dbReference type="Proteomes" id="UP000002038">
    <property type="component" value="Unassembled WGS sequence"/>
</dbReference>
<evidence type="ECO:0000313" key="2">
    <source>
        <dbReference type="EMBL" id="OAT07868.1"/>
    </source>
</evidence>
<name>A0A179UKV2_BLAGS</name>
<dbReference type="AlphaFoldDB" id="A0A179UKV2"/>
<protein>
    <submittedName>
        <fullName evidence="2">Uncharacterized protein</fullName>
    </submittedName>
</protein>
<sequence>MEDASTMNKLNVNPVRSVGMSGTRRLRTHEAIASLTRPPRTFGPAPSSSYHTILASLHGVRGVDMLRNARCDFSSLAYISQGFPVGVDRSNPKDRHTELKLGSFEPRAEGRLEMQPFQLFLCPTRRHQQMTSRRTSPRVGERMAPVQRRRNWDRPPIHSHGVLLK</sequence>
<dbReference type="VEuPathDB" id="FungiDB:BDBG_03890"/>